<keyword evidence="10" id="KW-0975">Bacterial flagellum</keyword>
<dbReference type="InterPro" id="IPR036429">
    <property type="entry name" value="SpoA-like_sf"/>
</dbReference>
<dbReference type="EMBL" id="CP042467">
    <property type="protein sequence ID" value="QED28623.1"/>
    <property type="molecule type" value="Genomic_DNA"/>
</dbReference>
<keyword evidence="13" id="KW-1185">Reference proteome</keyword>
<organism evidence="12 13">
    <name type="scientific">Microvenator marinus</name>
    <dbReference type="NCBI Taxonomy" id="2600177"/>
    <lineage>
        <taxon>Bacteria</taxon>
        <taxon>Deltaproteobacteria</taxon>
        <taxon>Bradymonadales</taxon>
        <taxon>Microvenatoraceae</taxon>
        <taxon>Microvenator</taxon>
    </lineage>
</organism>
<comment type="subcellular location">
    <subcellularLocation>
        <location evidence="1">Bacterial flagellum basal body</location>
    </subcellularLocation>
    <subcellularLocation>
        <location evidence="2">Cell membrane</location>
        <topology evidence="2">Peripheral membrane protein</topology>
    </subcellularLocation>
</comment>
<evidence type="ECO:0000256" key="2">
    <source>
        <dbReference type="ARBA" id="ARBA00004202"/>
    </source>
</evidence>
<comment type="similarity">
    <text evidence="3">Belongs to the FliN/MopA/SpaO family.</text>
</comment>
<evidence type="ECO:0000256" key="7">
    <source>
        <dbReference type="ARBA" id="ARBA00022500"/>
    </source>
</evidence>
<keyword evidence="8" id="KW-0283">Flagellar rotation</keyword>
<keyword evidence="6" id="KW-1003">Cell membrane</keyword>
<accession>A0A5B8XX95</accession>
<dbReference type="Pfam" id="PF02154">
    <property type="entry name" value="FliM"/>
    <property type="match status" value="1"/>
</dbReference>
<evidence type="ECO:0000256" key="9">
    <source>
        <dbReference type="ARBA" id="ARBA00023136"/>
    </source>
</evidence>
<dbReference type="GO" id="GO:0005886">
    <property type="term" value="C:plasma membrane"/>
    <property type="evidence" value="ECO:0007669"/>
    <property type="project" value="UniProtKB-SubCell"/>
</dbReference>
<dbReference type="SUPFAM" id="SSF103039">
    <property type="entry name" value="CheC-like"/>
    <property type="match status" value="1"/>
</dbReference>
<dbReference type="Proteomes" id="UP000321595">
    <property type="component" value="Chromosome"/>
</dbReference>
<evidence type="ECO:0000256" key="1">
    <source>
        <dbReference type="ARBA" id="ARBA00004117"/>
    </source>
</evidence>
<dbReference type="Pfam" id="PF01052">
    <property type="entry name" value="FliMN_C"/>
    <property type="match status" value="1"/>
</dbReference>
<evidence type="ECO:0000313" key="13">
    <source>
        <dbReference type="Proteomes" id="UP000321595"/>
    </source>
</evidence>
<evidence type="ECO:0000256" key="4">
    <source>
        <dbReference type="ARBA" id="ARBA00011049"/>
    </source>
</evidence>
<evidence type="ECO:0000256" key="3">
    <source>
        <dbReference type="ARBA" id="ARBA00009226"/>
    </source>
</evidence>
<dbReference type="PANTHER" id="PTHR30034">
    <property type="entry name" value="FLAGELLAR MOTOR SWITCH PROTEIN FLIM"/>
    <property type="match status" value="1"/>
</dbReference>
<gene>
    <name evidence="12" type="ORF">FRD01_15550</name>
</gene>
<dbReference type="OrthoDB" id="9806941at2"/>
<evidence type="ECO:0000259" key="11">
    <source>
        <dbReference type="Pfam" id="PF01052"/>
    </source>
</evidence>
<comment type="similarity">
    <text evidence="4">Belongs to the FliM family.</text>
</comment>
<dbReference type="InterPro" id="IPR001689">
    <property type="entry name" value="Flag_FliM"/>
</dbReference>
<dbReference type="PANTHER" id="PTHR30034:SF6">
    <property type="entry name" value="YOP PROTEINS TRANSLOCATION PROTEIN Q"/>
    <property type="match status" value="1"/>
</dbReference>
<dbReference type="InterPro" id="IPR001543">
    <property type="entry name" value="FliN-like_C"/>
</dbReference>
<feature type="domain" description="Flagellar motor switch protein FliN-like C-terminal" evidence="11">
    <location>
        <begin position="231"/>
        <end position="297"/>
    </location>
</feature>
<evidence type="ECO:0000313" key="12">
    <source>
        <dbReference type="EMBL" id="QED28623.1"/>
    </source>
</evidence>
<evidence type="ECO:0000256" key="10">
    <source>
        <dbReference type="ARBA" id="ARBA00023143"/>
    </source>
</evidence>
<name>A0A5B8XX95_9DELT</name>
<dbReference type="GO" id="GO:0003774">
    <property type="term" value="F:cytoskeletal motor activity"/>
    <property type="evidence" value="ECO:0007669"/>
    <property type="project" value="InterPro"/>
</dbReference>
<evidence type="ECO:0000256" key="5">
    <source>
        <dbReference type="ARBA" id="ARBA00021898"/>
    </source>
</evidence>
<dbReference type="GO" id="GO:0071978">
    <property type="term" value="P:bacterial-type flagellum-dependent swarming motility"/>
    <property type="evidence" value="ECO:0007669"/>
    <property type="project" value="TreeGrafter"/>
</dbReference>
<dbReference type="CDD" id="cd17908">
    <property type="entry name" value="FliM"/>
    <property type="match status" value="1"/>
</dbReference>
<dbReference type="PRINTS" id="PR00956">
    <property type="entry name" value="FLGMOTORFLIN"/>
</dbReference>
<dbReference type="GO" id="GO:0050918">
    <property type="term" value="P:positive chemotaxis"/>
    <property type="evidence" value="ECO:0007669"/>
    <property type="project" value="TreeGrafter"/>
</dbReference>
<keyword evidence="7" id="KW-0145">Chemotaxis</keyword>
<keyword evidence="9" id="KW-0472">Membrane</keyword>
<dbReference type="Gene3D" id="3.40.1550.10">
    <property type="entry name" value="CheC-like"/>
    <property type="match status" value="1"/>
</dbReference>
<reference evidence="12 13" key="1">
    <citation type="submission" date="2019-08" db="EMBL/GenBank/DDBJ databases">
        <authorList>
            <person name="Liang Q."/>
        </authorList>
    </citation>
    <scope>NUCLEOTIDE SEQUENCE [LARGE SCALE GENOMIC DNA]</scope>
    <source>
        <strain evidence="12 13">V1718</strain>
    </source>
</reference>
<evidence type="ECO:0000256" key="8">
    <source>
        <dbReference type="ARBA" id="ARBA00022779"/>
    </source>
</evidence>
<dbReference type="Gene3D" id="2.30.330.10">
    <property type="entry name" value="SpoA-like"/>
    <property type="match status" value="1"/>
</dbReference>
<protein>
    <recommendedName>
        <fullName evidence="5">Flagellar motor switch protein FliM</fullName>
    </recommendedName>
</protein>
<sequence length="312" mass="34871">MSAEPLSTQIEDLDSKTVNLADAPLERGGMPGSLVAVEERLAGILGAELSSLLRVRVQVELKQTTAIRFRELTEEQEPGVVNVLEFEQLGGLGVLDLSWPTFFAILDRLFGGTSTVKPPVRSRLSKVEERVARRITHVFARSMETAWRGVVPFTVKHLRIETRIASSNLTTKDEWVLQTSYEIRAEGESLGQLRLLMPSALLDPFRNRLSGPSEPRKKRDYPWEDDFRKLLPDVPVELVAELGRAQMTLDQILSLQVGEVIRLNQPAERPVMVSIAGVPKYRGDISVHFGNIAIQLRSADGRTLQAQDQNDE</sequence>
<dbReference type="GO" id="GO:0009425">
    <property type="term" value="C:bacterial-type flagellum basal body"/>
    <property type="evidence" value="ECO:0007669"/>
    <property type="project" value="UniProtKB-SubCell"/>
</dbReference>
<dbReference type="InterPro" id="IPR001172">
    <property type="entry name" value="FliN_T3SS_HrcQb"/>
</dbReference>
<dbReference type="InterPro" id="IPR028976">
    <property type="entry name" value="CheC-like_sf"/>
</dbReference>
<dbReference type="SUPFAM" id="SSF101801">
    <property type="entry name" value="Surface presentation of antigens (SPOA)"/>
    <property type="match status" value="1"/>
</dbReference>
<evidence type="ECO:0000256" key="6">
    <source>
        <dbReference type="ARBA" id="ARBA00022475"/>
    </source>
</evidence>
<dbReference type="AlphaFoldDB" id="A0A5B8XX95"/>
<dbReference type="KEGG" id="bbae:FRD01_15550"/>
<proteinExistence type="inferred from homology"/>
<dbReference type="RefSeq" id="WP_146961219.1">
    <property type="nucleotide sequence ID" value="NZ_CP042467.1"/>
</dbReference>